<dbReference type="EMBL" id="JARVKF010000279">
    <property type="protein sequence ID" value="KAK9419880.1"/>
    <property type="molecule type" value="Genomic_DNA"/>
</dbReference>
<evidence type="ECO:0000313" key="2">
    <source>
        <dbReference type="EMBL" id="KAK9419880.1"/>
    </source>
</evidence>
<evidence type="ECO:0000313" key="3">
    <source>
        <dbReference type="Proteomes" id="UP001408356"/>
    </source>
</evidence>
<protein>
    <submittedName>
        <fullName evidence="2">SnoaL-like domain-containing protein</fullName>
    </submittedName>
</protein>
<dbReference type="Proteomes" id="UP001408356">
    <property type="component" value="Unassembled WGS sequence"/>
</dbReference>
<dbReference type="Gene3D" id="3.10.450.50">
    <property type="match status" value="1"/>
</dbReference>
<dbReference type="InterPro" id="IPR032710">
    <property type="entry name" value="NTF2-like_dom_sf"/>
</dbReference>
<sequence>MPDSTISREEFLKYVRAFNAHDFKVQHSFYHDDVTLDLPDPQTPLLKGSEGIKAHYVPLFEVADEILIPLVVAIDGHNIFYIMESYFTYKKKLPHGVFGHAVEPGDIIKIQVWAHYVVLDGKMKTIVVNLLHDAFLGKANLEEAIAESRGRADPEFRNFE</sequence>
<dbReference type="InterPro" id="IPR037401">
    <property type="entry name" value="SnoaL-like"/>
</dbReference>
<dbReference type="Pfam" id="PF12680">
    <property type="entry name" value="SnoaL_2"/>
    <property type="match status" value="1"/>
</dbReference>
<comment type="caution">
    <text evidence="2">The sequence shown here is derived from an EMBL/GenBank/DDBJ whole genome shotgun (WGS) entry which is preliminary data.</text>
</comment>
<feature type="domain" description="SnoaL-like" evidence="1">
    <location>
        <begin position="13"/>
        <end position="122"/>
    </location>
</feature>
<name>A0ABR2V080_9PEZI</name>
<accession>A0ABR2V080</accession>
<evidence type="ECO:0000259" key="1">
    <source>
        <dbReference type="Pfam" id="PF12680"/>
    </source>
</evidence>
<organism evidence="2 3">
    <name type="scientific">Seiridium unicorne</name>
    <dbReference type="NCBI Taxonomy" id="138068"/>
    <lineage>
        <taxon>Eukaryota</taxon>
        <taxon>Fungi</taxon>
        <taxon>Dikarya</taxon>
        <taxon>Ascomycota</taxon>
        <taxon>Pezizomycotina</taxon>
        <taxon>Sordariomycetes</taxon>
        <taxon>Xylariomycetidae</taxon>
        <taxon>Amphisphaeriales</taxon>
        <taxon>Sporocadaceae</taxon>
        <taxon>Seiridium</taxon>
    </lineage>
</organism>
<gene>
    <name evidence="2" type="ORF">SUNI508_06886</name>
</gene>
<dbReference type="SUPFAM" id="SSF54427">
    <property type="entry name" value="NTF2-like"/>
    <property type="match status" value="1"/>
</dbReference>
<proteinExistence type="predicted"/>
<reference evidence="2 3" key="1">
    <citation type="journal article" date="2024" name="J. Plant Pathol.">
        <title>Sequence and assembly of the genome of Seiridium unicorne, isolate CBS 538.82, causal agent of cypress canker disease.</title>
        <authorList>
            <person name="Scali E."/>
            <person name="Rocca G.D."/>
            <person name="Danti R."/>
            <person name="Garbelotto M."/>
            <person name="Barberini S."/>
            <person name="Baroncelli R."/>
            <person name="Emiliani G."/>
        </authorList>
    </citation>
    <scope>NUCLEOTIDE SEQUENCE [LARGE SCALE GENOMIC DNA]</scope>
    <source>
        <strain evidence="2 3">BM-138-508</strain>
    </source>
</reference>
<keyword evidence="3" id="KW-1185">Reference proteome</keyword>